<evidence type="ECO:0000256" key="10">
    <source>
        <dbReference type="ARBA" id="ARBA00023239"/>
    </source>
</evidence>
<feature type="region of interest" description="Disordered" evidence="12">
    <location>
        <begin position="1862"/>
        <end position="1920"/>
    </location>
</feature>
<comment type="cofactor">
    <cofactor evidence="3">
        <name>Fe(2+)</name>
        <dbReference type="ChEBI" id="CHEBI:29033"/>
    </cofactor>
</comment>
<reference evidence="14 15" key="1">
    <citation type="submission" date="2016-02" db="EMBL/GenBank/DDBJ databases">
        <title>Genome analysis of coral dinoflagellate symbionts highlights evolutionary adaptations to a symbiotic lifestyle.</title>
        <authorList>
            <person name="Aranda M."/>
            <person name="Li Y."/>
            <person name="Liew Y.J."/>
            <person name="Baumgarten S."/>
            <person name="Simakov O."/>
            <person name="Wilson M."/>
            <person name="Piel J."/>
            <person name="Ashoor H."/>
            <person name="Bougouffa S."/>
            <person name="Bajic V.B."/>
            <person name="Ryu T."/>
            <person name="Ravasi T."/>
            <person name="Bayer T."/>
            <person name="Micklem G."/>
            <person name="Kim H."/>
            <person name="Bhak J."/>
            <person name="Lajeunesse T.C."/>
            <person name="Voolstra C.R."/>
        </authorList>
    </citation>
    <scope>NUCLEOTIDE SEQUENCE [LARGE SCALE GENOMIC DNA]</scope>
    <source>
        <strain evidence="14 15">CCMP2467</strain>
    </source>
</reference>
<evidence type="ECO:0000256" key="6">
    <source>
        <dbReference type="ARBA" id="ARBA00007389"/>
    </source>
</evidence>
<feature type="compositionally biased region" description="Polar residues" evidence="12">
    <location>
        <begin position="2225"/>
        <end position="2240"/>
    </location>
</feature>
<evidence type="ECO:0000256" key="8">
    <source>
        <dbReference type="ARBA" id="ARBA00023004"/>
    </source>
</evidence>
<dbReference type="EC" id="4.2.1.8" evidence="7"/>
<comment type="catalytic activity">
    <reaction evidence="1">
        <text>D-mannonate = 2-dehydro-3-deoxy-D-gluconate + H2O</text>
        <dbReference type="Rhea" id="RHEA:20097"/>
        <dbReference type="ChEBI" id="CHEBI:15377"/>
        <dbReference type="ChEBI" id="CHEBI:17767"/>
        <dbReference type="ChEBI" id="CHEBI:57990"/>
        <dbReference type="EC" id="4.2.1.8"/>
    </reaction>
</comment>
<comment type="cofactor">
    <cofactor evidence="2">
        <name>Mn(2+)</name>
        <dbReference type="ChEBI" id="CHEBI:29035"/>
    </cofactor>
</comment>
<proteinExistence type="inferred from homology"/>
<feature type="region of interest" description="Disordered" evidence="12">
    <location>
        <begin position="3243"/>
        <end position="3267"/>
    </location>
</feature>
<dbReference type="InterPro" id="IPR002018">
    <property type="entry name" value="CarbesteraseB"/>
</dbReference>
<feature type="coiled-coil region" evidence="11">
    <location>
        <begin position="2029"/>
        <end position="2087"/>
    </location>
</feature>
<dbReference type="PANTHER" id="PTHR30387">
    <property type="entry name" value="MANNONATE DEHYDRATASE"/>
    <property type="match status" value="1"/>
</dbReference>
<evidence type="ECO:0000313" key="15">
    <source>
        <dbReference type="Proteomes" id="UP000186817"/>
    </source>
</evidence>
<evidence type="ECO:0000256" key="11">
    <source>
        <dbReference type="SAM" id="Coils"/>
    </source>
</evidence>
<evidence type="ECO:0000256" key="3">
    <source>
        <dbReference type="ARBA" id="ARBA00001954"/>
    </source>
</evidence>
<dbReference type="InterPro" id="IPR036237">
    <property type="entry name" value="Xyl_isomerase-like_sf"/>
</dbReference>
<keyword evidence="8" id="KW-0408">Iron</keyword>
<feature type="compositionally biased region" description="Basic and acidic residues" evidence="12">
    <location>
        <begin position="531"/>
        <end position="546"/>
    </location>
</feature>
<dbReference type="GO" id="GO:0042840">
    <property type="term" value="P:D-glucuronate catabolic process"/>
    <property type="evidence" value="ECO:0007669"/>
    <property type="project" value="TreeGrafter"/>
</dbReference>
<evidence type="ECO:0000256" key="2">
    <source>
        <dbReference type="ARBA" id="ARBA00001936"/>
    </source>
</evidence>
<feature type="region of interest" description="Disordered" evidence="12">
    <location>
        <begin position="835"/>
        <end position="865"/>
    </location>
</feature>
<feature type="region of interest" description="Disordered" evidence="12">
    <location>
        <begin position="517"/>
        <end position="557"/>
    </location>
</feature>
<evidence type="ECO:0000259" key="13">
    <source>
        <dbReference type="Pfam" id="PF00135"/>
    </source>
</evidence>
<dbReference type="SUPFAM" id="SSF53474">
    <property type="entry name" value="alpha/beta-Hydrolases"/>
    <property type="match status" value="1"/>
</dbReference>
<dbReference type="InterPro" id="IPR029058">
    <property type="entry name" value="AB_hydrolase_fold"/>
</dbReference>
<dbReference type="HAMAP" id="MF_00106">
    <property type="entry name" value="UxuA"/>
    <property type="match status" value="1"/>
</dbReference>
<dbReference type="EMBL" id="LSRX01000816">
    <property type="protein sequence ID" value="OLP88412.1"/>
    <property type="molecule type" value="Genomic_DNA"/>
</dbReference>
<dbReference type="Gene3D" id="3.20.20.150">
    <property type="entry name" value="Divalent-metal-dependent TIM barrel enzymes"/>
    <property type="match status" value="2"/>
</dbReference>
<dbReference type="NCBIfam" id="NF003027">
    <property type="entry name" value="PRK03906.1"/>
    <property type="match status" value="1"/>
</dbReference>
<evidence type="ECO:0000256" key="1">
    <source>
        <dbReference type="ARBA" id="ARBA00001794"/>
    </source>
</evidence>
<comment type="pathway">
    <text evidence="5">Carbohydrate metabolism; pentose and glucuronate interconversion.</text>
</comment>
<dbReference type="InterPro" id="IPR036291">
    <property type="entry name" value="NAD(P)-bd_dom_sf"/>
</dbReference>
<dbReference type="NCBIfam" id="TIGR00695">
    <property type="entry name" value="uxuA"/>
    <property type="match status" value="1"/>
</dbReference>
<organism evidence="14 15">
    <name type="scientific">Symbiodinium microadriaticum</name>
    <name type="common">Dinoflagellate</name>
    <name type="synonym">Zooxanthella microadriatica</name>
    <dbReference type="NCBI Taxonomy" id="2951"/>
    <lineage>
        <taxon>Eukaryota</taxon>
        <taxon>Sar</taxon>
        <taxon>Alveolata</taxon>
        <taxon>Dinophyceae</taxon>
        <taxon>Suessiales</taxon>
        <taxon>Symbiodiniaceae</taxon>
        <taxon>Symbiodinium</taxon>
    </lineage>
</organism>
<dbReference type="GO" id="GO:0008927">
    <property type="term" value="F:mannonate dehydratase activity"/>
    <property type="evidence" value="ECO:0007669"/>
    <property type="project" value="UniProtKB-EC"/>
</dbReference>
<feature type="compositionally biased region" description="Basic and acidic residues" evidence="12">
    <location>
        <begin position="844"/>
        <end position="864"/>
    </location>
</feature>
<name>A0A1Q9CZS2_SYMMI</name>
<dbReference type="OrthoDB" id="10262655at2759"/>
<feature type="compositionally biased region" description="Acidic residues" evidence="12">
    <location>
        <begin position="1864"/>
        <end position="1897"/>
    </location>
</feature>
<keyword evidence="9" id="KW-0464">Manganese</keyword>
<comment type="function">
    <text evidence="4">Catalyzes the dehydration of D-mannonate.</text>
</comment>
<evidence type="ECO:0000313" key="14">
    <source>
        <dbReference type="EMBL" id="OLP88412.1"/>
    </source>
</evidence>
<feature type="compositionally biased region" description="Basic residues" evidence="12">
    <location>
        <begin position="1910"/>
        <end position="1920"/>
    </location>
</feature>
<gene>
    <name evidence="14" type="primary">uxuA</name>
    <name evidence="14" type="ORF">AK812_SmicGene30267</name>
</gene>
<feature type="compositionally biased region" description="Polar residues" evidence="12">
    <location>
        <begin position="547"/>
        <end position="557"/>
    </location>
</feature>
<dbReference type="Pfam" id="PF00135">
    <property type="entry name" value="COesterase"/>
    <property type="match status" value="1"/>
</dbReference>
<dbReference type="Pfam" id="PF03786">
    <property type="entry name" value="UxuA"/>
    <property type="match status" value="2"/>
</dbReference>
<dbReference type="Gene3D" id="3.40.50.720">
    <property type="entry name" value="NAD(P)-binding Rossmann-like Domain"/>
    <property type="match status" value="1"/>
</dbReference>
<feature type="domain" description="Carboxylesterase type B" evidence="13">
    <location>
        <begin position="35"/>
        <end position="144"/>
    </location>
</feature>
<dbReference type="GO" id="GO:0030145">
    <property type="term" value="F:manganese ion binding"/>
    <property type="evidence" value="ECO:0007669"/>
    <property type="project" value="TreeGrafter"/>
</dbReference>
<dbReference type="GO" id="GO:0008198">
    <property type="term" value="F:ferrous iron binding"/>
    <property type="evidence" value="ECO:0007669"/>
    <property type="project" value="TreeGrafter"/>
</dbReference>
<feature type="compositionally biased region" description="Acidic residues" evidence="12">
    <location>
        <begin position="2933"/>
        <end position="2954"/>
    </location>
</feature>
<dbReference type="InterPro" id="IPR004628">
    <property type="entry name" value="Man_deHydtase"/>
</dbReference>
<feature type="region of interest" description="Disordered" evidence="12">
    <location>
        <begin position="2504"/>
        <end position="2533"/>
    </location>
</feature>
<evidence type="ECO:0000256" key="7">
    <source>
        <dbReference type="ARBA" id="ARBA00012927"/>
    </source>
</evidence>
<feature type="compositionally biased region" description="Polar residues" evidence="12">
    <location>
        <begin position="2504"/>
        <end position="2519"/>
    </location>
</feature>
<evidence type="ECO:0000256" key="5">
    <source>
        <dbReference type="ARBA" id="ARBA00004892"/>
    </source>
</evidence>
<accession>A0A1Q9CZS2</accession>
<protein>
    <recommendedName>
        <fullName evidence="7">mannonate dehydratase</fullName>
        <ecNumber evidence="7">4.2.1.8</ecNumber>
    </recommendedName>
</protein>
<evidence type="ECO:0000256" key="9">
    <source>
        <dbReference type="ARBA" id="ARBA00023211"/>
    </source>
</evidence>
<feature type="region of interest" description="Disordered" evidence="12">
    <location>
        <begin position="2924"/>
        <end position="2954"/>
    </location>
</feature>
<dbReference type="SUPFAM" id="SSF51735">
    <property type="entry name" value="NAD(P)-binding Rossmann-fold domains"/>
    <property type="match status" value="1"/>
</dbReference>
<keyword evidence="15" id="KW-1185">Reference proteome</keyword>
<feature type="compositionally biased region" description="Polar residues" evidence="12">
    <location>
        <begin position="2712"/>
        <end position="2727"/>
    </location>
</feature>
<feature type="region of interest" description="Disordered" evidence="12">
    <location>
        <begin position="367"/>
        <end position="406"/>
    </location>
</feature>
<keyword evidence="11" id="KW-0175">Coiled coil</keyword>
<dbReference type="SUPFAM" id="SSF51658">
    <property type="entry name" value="Xylose isomerase-like"/>
    <property type="match status" value="2"/>
</dbReference>
<comment type="similarity">
    <text evidence="6">Belongs to the mannonate dehydratase family.</text>
</comment>
<feature type="region of interest" description="Disordered" evidence="12">
    <location>
        <begin position="2225"/>
        <end position="2254"/>
    </location>
</feature>
<feature type="region of interest" description="Disordered" evidence="12">
    <location>
        <begin position="2712"/>
        <end position="2741"/>
    </location>
</feature>
<sequence>MGPRATSERAAAYLEEPHPSLPNRTTGWWAEDREVTDQDFGCPTHWAAAHLAKRGFHVFQYQFSHPAKEDSITFHSDELKYVFTDLPANATVEELELSMHIATYWNRLAAHGDPSWGAIPSWPKTELDEKGVAGPYLKLDVASAGGIQVMTEPFRPEQCDFMSSWLSRAIQPPEELQKSVEKRQGDITVVETDVTDPAALDKLYSSLEPPAQGAVCCLASRSGGRQVPGSQQKERRPLSLGFGRRTLRDPSVKTMEAVPGPVKPLLLEETWRWYGPNDPVTLEDVKQSGATGIVTALHQIPIGEIWSESAILERKKMLEDSGFTWSVVHMMLPSLFMLLAHCACWVTPQGTTRPTYAEYGAYATTDESSRLDQAPMGAPEDQGLARPNPSDKPVNTPTTSENIRHGEDRHLHNDMYQGPHRLYGKPPQDEDVVEEIYYHSSEGRIDDLLEGPEATEDPGTGKQGYLRAENGLERKVDEEKLRLYTNLKDLPNGGQEIYHQHDQNAMMIPLAGPEVTAGETVDTASRRMRQGPRDRKSEIHTHRDRSQGNGESENATMDQAREGDEVLFTQTSLPHQAWCACLEAIRRKLESMDPQAKIQTAGTLLRLVDWHSTDHAQGYFLGHMGDEAADITSLLVVALDGRDSLYAAGGGASPSVDGMWAEIERFLPRHAGSARARGQRVPPELPCVMIQTKWAPSTTPNSTQASTTGLLTPSRKKRCMSLEIQIQQQGTTRACSSEQVELDEGPVELRIRMEEVESERGQRGRTAEETMVAQHGVRLPPAGPGPLAEHGISFSDYQRLRHGWLGGSLTWDDIRNTHGPAVVRTLKRRWEVGEEEEDAQLLGDARDDQGEPRCEEDQQKKDGNDETSYLHLWHLSTVLIAGKIKQGQAMEFLCLELRIARDQLGRMRREGWTRQQQSSALYVLIQNRAEGLYMDRFPHMMADLDLPVDVNLNPTCLPAGGPVMEWIEAELWGQFLDWFAHHERRRNGDVEAMGGRDTYDQQNEGEKPIAETNAHNELGASSRQGVDNPEDETALEIDTMRVTPDQGEMSGCEIASHKKPGASFHESARKIETPADGVNVRGPPPASSELDLIQATGHWFRIFGLRHAGYESLEPSNALTKAAQRWARRDLSEMTDANLAVMHRALLRLMGMLFIETARLLLQVQDDRLRTGARADEVVEVEVDENDEDDESLYMQTRLNLATADSWETVLQRLVRLADNGGHGGLVAALYHRISQSLYLSSSRGVQLQAALVALRATVDDDHTLEMCDTEPNDASIVEEWWHKLKEYLHFDMVDSATGSSHAAGAEPGLGGLADPEHPPAMVEAWEEERQADALGETTEARLYAQREREEQEQERRDRALYEEHRAASYRAWEEWVLLNTPNVVKRRRLQVQVQPAEGADTSLGMAAAAELDLPGSSGDFGLQIRVKQVEIDPVAAGSTKASVDTGRTPNIESEVYQKTYQAWRDGRMSDDLVQDIFGEDWLFLFQVTTHGVDGDTMQGLGVHVAEAAVDEPMTAMRTQLDDEGRGESVPVHESIKLGKADRDKYIETYKQTVRNLGKCGVRCICYNFMPVLDWTRTDLTRRWPDGSEALAYDADELAAFDLYILKRAGAEKEYEASALARAKAVFEKMDDQAQQALQQNIIAGLPGRMVEAYSIEEFRSAIAEYENVKPAQMRENLAFFLRSIIPTCEEAGVFMAIHPDDPPRPILGLPPACSTRDDVAALLKAVDSKFNGITLCVGTYASSPQNKVEDMAKEFASRTHFVHLRNVTKEMPPSPETGLGPAGCTFTESDHLGGDVDMYSIMLTMLEEKQRRVREGWGDSANIPFRPDHGHKMLDDMKGKRTNPGYTCIGRLRGLAELRGLQDDGDDDEDDEDDDDDDNEDDDDHEDEDEDDDGDGDIWLPSPAAVSSRPRRRRQVRRRRGRAEDPHLLICQAAFLGFGVRHGLQLILCRLMATSGIASQDSFDIDYQATVNCVEVVINLFVRALTIVDLGYAAAGPEAAPETPSPNDIDKLPEGLVTQAEAEKKVTVAEAEAEKKVTEAEKKVTVAEADKKVAEATADKKAEAQKKMVQKDLQAAEDNLLAVKGELTARDMMERLPKGGPRAVCAPFSRLTVRSPAESRASVLEAYEHCCSAPNMALRALLMLLLPASAVAHGPDIPASEWCAWIPYRALEYVDDCQGNSTAAGPVQVTEGCSDWCLWVPGPTWNSIEVCHLCAASTDSAENATMDNDTAPVNTSETESIGEPKPESAPTSLRGKSLKSLVGYPSWCSTIPWGSLQYVPDCRGYRGSDVAVYSGPYCASWCQWVPSPSWQYVSSCERCGGQPVGVPVGPYGGVQRPLLAFQEAKLQAEADLCKEGEKMSYSIVRPTAFFKSLLGQVKGVQGGAPYVMFGDGTEVRCKPISEEDLASFMADCFWDPAKKNAILPIGGPAAALVPDVPASEWCAWIPYRALEYVDDCQGNSTAAGPVQVTEGCSDWCLWVPGPTWNSIEVCHLCAASTDSAENATMDNDTAPVNTSETESIGEPKPESAPTSLRGKSLKSLVGYPSWCSTIPWGSLQYVPDCRGYRGSDVAVYSGPYCASWCQWVPSPSWQYVSSCERCGGQPVGVPVGPYGGPYEHCCSAPNMALRALLMLLLPASAVAHGPDVPASEWCAWIPYRALEYVDDCQGNSTVAGPVQVTEGCSDWCLWVPGPTWNSIEVCHLCAASTDSAENATMDNDTAPVNTSETESIGEPKPESAPTSLRGKSLKSLVGYPSWCSTIPWGSLQYVPDCRGYRGSDVAVYSGPYCASWCQWVPSPSWQYVSSCERCGGQPVGVPVGPYGGPALSFKEQGELLFSLVKQEPNFICVPYGVFDFVQGILDFIAGLFPSQSDLAEYGRIGRYYAEQSMLVLDPATGKYSEELTPSYGRTDLRAFLTEALEEDVVLDGGCNNADDGAGDGDGDDDDGDDGYGDDDEDEEQIAEAFEKMPEEDHLFEASLDRAHERRWIEIPGGRGDIDDEGRAYTEAVAPTLADVDDADIDMRARAMRPDLAYRVSALQQRVTTATVETLREANRVVALTLNEKLSTNPSVAAYLASHRNAVNGNANTHDRHLLSLSSSTMNRVCVRRCNARLIRHSAPWEHGDRFRASVKRSWASSRYGDNGRKWLKSMLHVQYSDCRSLTDHLLSPKQVEDKRLSIECAGLRQTLWEDDIPSREALAPYGDVLEWIATHLQLAVEALKCMARENLLRAAASGELERALKEIKEGSTKLESQKLGDQGLGSRIGAGSDE</sequence>
<evidence type="ECO:0000256" key="4">
    <source>
        <dbReference type="ARBA" id="ARBA00002713"/>
    </source>
</evidence>
<comment type="caution">
    <text evidence="14">The sequence shown here is derived from an EMBL/GenBank/DDBJ whole genome shotgun (WGS) entry which is preliminary data.</text>
</comment>
<dbReference type="Proteomes" id="UP000186817">
    <property type="component" value="Unassembled WGS sequence"/>
</dbReference>
<dbReference type="Gene3D" id="3.40.50.1820">
    <property type="entry name" value="alpha/beta hydrolase"/>
    <property type="match status" value="1"/>
</dbReference>
<keyword evidence="10" id="KW-0456">Lyase</keyword>
<dbReference type="PANTHER" id="PTHR30387:SF2">
    <property type="entry name" value="MANNONATE DEHYDRATASE"/>
    <property type="match status" value="1"/>
</dbReference>
<evidence type="ECO:0000256" key="12">
    <source>
        <dbReference type="SAM" id="MobiDB-lite"/>
    </source>
</evidence>